<evidence type="ECO:0000313" key="6">
    <source>
        <dbReference type="EMBL" id="OGZ23555.1"/>
    </source>
</evidence>
<keyword evidence="1 5" id="KW-0489">Methyltransferase</keyword>
<dbReference type="Proteomes" id="UP000176406">
    <property type="component" value="Unassembled WGS sequence"/>
</dbReference>
<keyword evidence="3 5" id="KW-0949">S-adenosyl-L-methionine</keyword>
<dbReference type="InterPro" id="IPR029063">
    <property type="entry name" value="SAM-dependent_MTases_sf"/>
</dbReference>
<sequence>MHTINKDLFFKIVRYGFSHPRKQLINNLSTGLSISREQVEAWLKKNKILPTTRAETLTVENWIKLTESL</sequence>
<keyword evidence="4 5" id="KW-0694">RNA-binding</keyword>
<dbReference type="AlphaFoldDB" id="A0A1G2ECL5"/>
<comment type="caution">
    <text evidence="5">Lacks conserved residue(s) required for the propagation of feature annotation.</text>
</comment>
<dbReference type="InterPro" id="IPR001737">
    <property type="entry name" value="KsgA/Erm"/>
</dbReference>
<dbReference type="SUPFAM" id="SSF53335">
    <property type="entry name" value="S-adenosyl-L-methionine-dependent methyltransferases"/>
    <property type="match status" value="1"/>
</dbReference>
<evidence type="ECO:0000313" key="7">
    <source>
        <dbReference type="Proteomes" id="UP000176406"/>
    </source>
</evidence>
<evidence type="ECO:0000256" key="5">
    <source>
        <dbReference type="PROSITE-ProRule" id="PRU01026"/>
    </source>
</evidence>
<name>A0A1G2ECL5_9BACT</name>
<protein>
    <submittedName>
        <fullName evidence="6">Uncharacterized protein</fullName>
    </submittedName>
</protein>
<dbReference type="Gene3D" id="1.10.8.100">
    <property type="entry name" value="Ribosomal RNA adenine dimethylase-like, domain 2"/>
    <property type="match status" value="1"/>
</dbReference>
<evidence type="ECO:0000256" key="1">
    <source>
        <dbReference type="ARBA" id="ARBA00022603"/>
    </source>
</evidence>
<evidence type="ECO:0000256" key="3">
    <source>
        <dbReference type="ARBA" id="ARBA00022691"/>
    </source>
</evidence>
<gene>
    <name evidence="6" type="ORF">A3A08_01660</name>
</gene>
<dbReference type="InterPro" id="IPR023165">
    <property type="entry name" value="rRNA_Ade_diMease-like_C"/>
</dbReference>
<feature type="binding site" evidence="5">
    <location>
        <position position="1"/>
    </location>
    <ligand>
        <name>S-adenosyl-L-methionine</name>
        <dbReference type="ChEBI" id="CHEBI:59789"/>
    </ligand>
</feature>
<comment type="caution">
    <text evidence="6">The sequence shown here is derived from an EMBL/GenBank/DDBJ whole genome shotgun (WGS) entry which is preliminary data.</text>
</comment>
<dbReference type="GO" id="GO:0003723">
    <property type="term" value="F:RNA binding"/>
    <property type="evidence" value="ECO:0007669"/>
    <property type="project" value="UniProtKB-UniRule"/>
</dbReference>
<evidence type="ECO:0000256" key="2">
    <source>
        <dbReference type="ARBA" id="ARBA00022679"/>
    </source>
</evidence>
<dbReference type="GO" id="GO:0000179">
    <property type="term" value="F:rRNA (adenine-N6,N6-)-dimethyltransferase activity"/>
    <property type="evidence" value="ECO:0007669"/>
    <property type="project" value="UniProtKB-UniRule"/>
</dbReference>
<organism evidence="6 7">
    <name type="scientific">Candidatus Nealsonbacteria bacterium RIFCSPLOWO2_01_FULL_41_9</name>
    <dbReference type="NCBI Taxonomy" id="1801671"/>
    <lineage>
        <taxon>Bacteria</taxon>
        <taxon>Candidatus Nealsoniibacteriota</taxon>
    </lineage>
</organism>
<dbReference type="PROSITE" id="PS51689">
    <property type="entry name" value="SAM_RNA_A_N6_MT"/>
    <property type="match status" value="1"/>
</dbReference>
<evidence type="ECO:0000256" key="4">
    <source>
        <dbReference type="ARBA" id="ARBA00022884"/>
    </source>
</evidence>
<reference evidence="6 7" key="1">
    <citation type="journal article" date="2016" name="Nat. Commun.">
        <title>Thousands of microbial genomes shed light on interconnected biogeochemical processes in an aquifer system.</title>
        <authorList>
            <person name="Anantharaman K."/>
            <person name="Brown C.T."/>
            <person name="Hug L.A."/>
            <person name="Sharon I."/>
            <person name="Castelle C.J."/>
            <person name="Probst A.J."/>
            <person name="Thomas B.C."/>
            <person name="Singh A."/>
            <person name="Wilkins M.J."/>
            <person name="Karaoz U."/>
            <person name="Brodie E.L."/>
            <person name="Williams K.H."/>
            <person name="Hubbard S.S."/>
            <person name="Banfield J.F."/>
        </authorList>
    </citation>
    <scope>NUCLEOTIDE SEQUENCE [LARGE SCALE GENOMIC DNA]</scope>
</reference>
<comment type="similarity">
    <text evidence="5">Belongs to the class I-like SAM-binding methyltransferase superfamily. rRNA adenine N(6)-methyltransferase family.</text>
</comment>
<keyword evidence="2 5" id="KW-0808">Transferase</keyword>
<accession>A0A1G2ECL5</accession>
<dbReference type="EMBL" id="MHMG01000014">
    <property type="protein sequence ID" value="OGZ23555.1"/>
    <property type="molecule type" value="Genomic_DNA"/>
</dbReference>
<proteinExistence type="inferred from homology"/>